<comment type="caution">
    <text evidence="2">The sequence shown here is derived from an EMBL/GenBank/DDBJ whole genome shotgun (WGS) entry which is preliminary data.</text>
</comment>
<evidence type="ECO:0000313" key="3">
    <source>
        <dbReference type="Proteomes" id="UP000460666"/>
    </source>
</evidence>
<feature type="region of interest" description="Disordered" evidence="1">
    <location>
        <begin position="117"/>
        <end position="158"/>
    </location>
</feature>
<name>A0A5M5QHU5_BACFG</name>
<proteinExistence type="predicted"/>
<feature type="compositionally biased region" description="Polar residues" evidence="1">
    <location>
        <begin position="262"/>
        <end position="271"/>
    </location>
</feature>
<organism evidence="2 3">
    <name type="scientific">Bacteroides fragilis</name>
    <dbReference type="NCBI Taxonomy" id="817"/>
    <lineage>
        <taxon>Bacteria</taxon>
        <taxon>Pseudomonadati</taxon>
        <taxon>Bacteroidota</taxon>
        <taxon>Bacteroidia</taxon>
        <taxon>Bacteroidales</taxon>
        <taxon>Bacteroidaceae</taxon>
        <taxon>Bacteroides</taxon>
    </lineage>
</organism>
<gene>
    <name evidence="2" type="ORF">F2Z89_00450</name>
</gene>
<evidence type="ECO:0000256" key="1">
    <source>
        <dbReference type="SAM" id="MobiDB-lite"/>
    </source>
</evidence>
<evidence type="ECO:0000313" key="2">
    <source>
        <dbReference type="EMBL" id="KAA5001814.1"/>
    </source>
</evidence>
<feature type="compositionally biased region" description="Basic and acidic residues" evidence="1">
    <location>
        <begin position="127"/>
        <end position="150"/>
    </location>
</feature>
<sequence>MTYIELINRFWELDEGWQFSCCETRLYFYLLKIANRLGWEDNWTRSDTKVSSDVGVSVKVFKSARNRLVQAGLIECKQGNGRGNKSTYSIKGVQKGMQNIPPLRQPLGIPLGYPLGTPLQERSPIPPKEEYKTETKTKKEPPKGGKKESNSGELFPVPKLEKPKRIAKELINPTLDDVIQYFISQNAPERLSDWHEHAEIFFNHFDSIGWKNANGVKIERWESKANLWILDHVREERKNELVDHDGRGKGSIKPTSKFDGEGSQQAQADNSTNRESDTKAQGKYSGRF</sequence>
<dbReference type="RefSeq" id="WP_032568331.1">
    <property type="nucleotide sequence ID" value="NZ_BAABYZ010000001.1"/>
</dbReference>
<reference evidence="2 3" key="1">
    <citation type="journal article" date="2019" name="Nat. Med.">
        <title>A library of human gut bacterial isolates paired with longitudinal multiomics data enables mechanistic microbiome research.</title>
        <authorList>
            <person name="Poyet M."/>
            <person name="Groussin M."/>
            <person name="Gibbons S.M."/>
            <person name="Avila-Pacheco J."/>
            <person name="Jiang X."/>
            <person name="Kearney S.M."/>
            <person name="Perrotta A.R."/>
            <person name="Berdy B."/>
            <person name="Zhao S."/>
            <person name="Lieberman T.D."/>
            <person name="Swanson P.K."/>
            <person name="Smith M."/>
            <person name="Roesemann S."/>
            <person name="Alexander J.E."/>
            <person name="Rich S.A."/>
            <person name="Livny J."/>
            <person name="Vlamakis H."/>
            <person name="Clish C."/>
            <person name="Bullock K."/>
            <person name="Deik A."/>
            <person name="Scott J."/>
            <person name="Pierce K.A."/>
            <person name="Xavier R.J."/>
            <person name="Alm E.J."/>
        </authorList>
    </citation>
    <scope>NUCLEOTIDE SEQUENCE [LARGE SCALE GENOMIC DNA]</scope>
    <source>
        <strain evidence="2 3">BIOML-A46</strain>
    </source>
</reference>
<feature type="compositionally biased region" description="Basic and acidic residues" evidence="1">
    <location>
        <begin position="239"/>
        <end position="248"/>
    </location>
</feature>
<feature type="region of interest" description="Disordered" evidence="1">
    <location>
        <begin position="239"/>
        <end position="288"/>
    </location>
</feature>
<protein>
    <submittedName>
        <fullName evidence="2">Uncharacterized protein</fullName>
    </submittedName>
</protein>
<accession>A0A5M5QHU5</accession>
<dbReference type="AlphaFoldDB" id="A0A5M5QHU5"/>
<dbReference type="Proteomes" id="UP000460666">
    <property type="component" value="Unassembled WGS sequence"/>
</dbReference>
<dbReference type="EMBL" id="VWCJ01000001">
    <property type="protein sequence ID" value="KAA5001814.1"/>
    <property type="molecule type" value="Genomic_DNA"/>
</dbReference>